<evidence type="ECO:0000256" key="2">
    <source>
        <dbReference type="RuleBase" id="RU361272"/>
    </source>
</evidence>
<comment type="similarity">
    <text evidence="1 2">Belongs to the NAC-beta family.</text>
</comment>
<dbReference type="PANTHER" id="PTHR10351">
    <property type="entry name" value="TRANSCRIPTION FACTOR BTF3 FAMILY MEMBER"/>
    <property type="match status" value="1"/>
</dbReference>
<dbReference type="Proteomes" id="UP000268162">
    <property type="component" value="Unassembled WGS sequence"/>
</dbReference>
<organism evidence="5 6">
    <name type="scientific">Dimargaris cristalligena</name>
    <dbReference type="NCBI Taxonomy" id="215637"/>
    <lineage>
        <taxon>Eukaryota</taxon>
        <taxon>Fungi</taxon>
        <taxon>Fungi incertae sedis</taxon>
        <taxon>Zoopagomycota</taxon>
        <taxon>Kickxellomycotina</taxon>
        <taxon>Dimargaritomycetes</taxon>
        <taxon>Dimargaritales</taxon>
        <taxon>Dimargaritaceae</taxon>
        <taxon>Dimargaris</taxon>
    </lineage>
</organism>
<dbReference type="InterPro" id="IPR039370">
    <property type="entry name" value="BTF3"/>
</dbReference>
<evidence type="ECO:0000256" key="3">
    <source>
        <dbReference type="SAM" id="MobiDB-lite"/>
    </source>
</evidence>
<dbReference type="CDD" id="cd22055">
    <property type="entry name" value="NAC_BTF3"/>
    <property type="match status" value="1"/>
</dbReference>
<dbReference type="PROSITE" id="PS51151">
    <property type="entry name" value="NAC_AB"/>
    <property type="match status" value="1"/>
</dbReference>
<dbReference type="SMART" id="SM01407">
    <property type="entry name" value="NAC"/>
    <property type="match status" value="1"/>
</dbReference>
<dbReference type="InterPro" id="IPR038187">
    <property type="entry name" value="NAC_A/B_dom_sf"/>
</dbReference>
<keyword evidence="2" id="KW-0805">Transcription regulation</keyword>
<evidence type="ECO:0000313" key="5">
    <source>
        <dbReference type="EMBL" id="RKP39479.1"/>
    </source>
</evidence>
<sequence length="171" mass="18469">MNADKLSKLQSQARIGGKGTPRRKMKRTTKSTYVEDKKLTPVLKKLNVSPVSNIEEVNMFREDGKIIHFKAPHVQSSVDANTFVISGKAQEKEMAELIPNILAQMGPDSMASLKKLAEAYQQAQGTAGAEGEEDIPDLVGDFDENADAEVEAVAETEEAAPAAEAAAPKEE</sequence>
<keyword evidence="2" id="KW-0804">Transcription</keyword>
<protein>
    <recommendedName>
        <fullName evidence="2">Nascent polypeptide-associated complex subunit beta</fullName>
    </recommendedName>
</protein>
<reference evidence="6" key="1">
    <citation type="journal article" date="2018" name="Nat. Microbiol.">
        <title>Leveraging single-cell genomics to expand the fungal tree of life.</title>
        <authorList>
            <person name="Ahrendt S.R."/>
            <person name="Quandt C.A."/>
            <person name="Ciobanu D."/>
            <person name="Clum A."/>
            <person name="Salamov A."/>
            <person name="Andreopoulos B."/>
            <person name="Cheng J.F."/>
            <person name="Woyke T."/>
            <person name="Pelin A."/>
            <person name="Henrissat B."/>
            <person name="Reynolds N.K."/>
            <person name="Benny G.L."/>
            <person name="Smith M.E."/>
            <person name="James T.Y."/>
            <person name="Grigoriev I.V."/>
        </authorList>
    </citation>
    <scope>NUCLEOTIDE SEQUENCE [LARGE SCALE GENOMIC DNA]</scope>
    <source>
        <strain evidence="6">RSA 468</strain>
    </source>
</reference>
<feature type="region of interest" description="Disordered" evidence="3">
    <location>
        <begin position="1"/>
        <end position="30"/>
    </location>
</feature>
<dbReference type="Gene3D" id="2.20.70.30">
    <property type="entry name" value="Nascent polypeptide-associated complex domain"/>
    <property type="match status" value="1"/>
</dbReference>
<dbReference type="FunFam" id="2.20.70.30:FF:000001">
    <property type="entry name" value="Transcription factor BTF3 homolog"/>
    <property type="match status" value="1"/>
</dbReference>
<name>A0A4V1J5L5_9FUNG</name>
<evidence type="ECO:0000256" key="1">
    <source>
        <dbReference type="ARBA" id="ARBA00005296"/>
    </source>
</evidence>
<dbReference type="OrthoDB" id="8033832at2759"/>
<proteinExistence type="inferred from homology"/>
<comment type="subunit">
    <text evidence="2">Part of the nascent polypeptide-associated complex (NAC).</text>
</comment>
<dbReference type="GO" id="GO:0005854">
    <property type="term" value="C:nascent polypeptide-associated complex"/>
    <property type="evidence" value="ECO:0007669"/>
    <property type="project" value="UniProtKB-ARBA"/>
</dbReference>
<gene>
    <name evidence="5" type="ORF">BJ085DRAFT_35218</name>
</gene>
<feature type="compositionally biased region" description="Acidic residues" evidence="3">
    <location>
        <begin position="130"/>
        <end position="158"/>
    </location>
</feature>
<feature type="region of interest" description="Disordered" evidence="3">
    <location>
        <begin position="122"/>
        <end position="171"/>
    </location>
</feature>
<dbReference type="STRING" id="215637.A0A4V1J5L5"/>
<accession>A0A4V1J5L5</accession>
<evidence type="ECO:0000259" key="4">
    <source>
        <dbReference type="PROSITE" id="PS51151"/>
    </source>
</evidence>
<dbReference type="EMBL" id="ML002268">
    <property type="protein sequence ID" value="RKP39479.1"/>
    <property type="molecule type" value="Genomic_DNA"/>
</dbReference>
<dbReference type="InterPro" id="IPR002715">
    <property type="entry name" value="Nas_poly-pep-assoc_cplx_dom"/>
</dbReference>
<feature type="compositionally biased region" description="Basic residues" evidence="3">
    <location>
        <begin position="20"/>
        <end position="29"/>
    </location>
</feature>
<dbReference type="AlphaFoldDB" id="A0A4V1J5L5"/>
<feature type="compositionally biased region" description="Low complexity" evidence="3">
    <location>
        <begin position="159"/>
        <end position="171"/>
    </location>
</feature>
<evidence type="ECO:0000313" key="6">
    <source>
        <dbReference type="Proteomes" id="UP000268162"/>
    </source>
</evidence>
<feature type="domain" description="NAC-A/B" evidence="4">
    <location>
        <begin position="33"/>
        <end position="98"/>
    </location>
</feature>
<keyword evidence="6" id="KW-1185">Reference proteome</keyword>
<dbReference type="Pfam" id="PF01849">
    <property type="entry name" value="NAC"/>
    <property type="match status" value="1"/>
</dbReference>